<dbReference type="eggNOG" id="COG3950">
    <property type="taxonomic scope" value="Bacteria"/>
</dbReference>
<evidence type="ECO:0000313" key="2">
    <source>
        <dbReference type="Proteomes" id="UP000000939"/>
    </source>
</evidence>
<dbReference type="HOGENOM" id="CLU_1802079_0_0_7"/>
<accession>D5V7D4</accession>
<keyword evidence="2" id="KW-1185">Reference proteome</keyword>
<dbReference type="KEGG" id="ant:Arnit_2906"/>
<name>D5V7D4_ARCNC</name>
<dbReference type="InterPro" id="IPR027417">
    <property type="entry name" value="P-loop_NTPase"/>
</dbReference>
<sequence length="143" mass="16915">MELVYLWVEDYKNIYHQGFNFSPRFKCTYDEDKNELKIIDKEEIGEVYPKNFFCDNINVTAIVGENGSGKSKLLGKILDFPLKQFDYKICLYDNKTKQLYSNIPKSKDSKLTINYNFSTVQLPNEITNNSFFIIIRMMLICRF</sequence>
<dbReference type="STRING" id="572480.Arnit_2906"/>
<evidence type="ECO:0000313" key="1">
    <source>
        <dbReference type="EMBL" id="ADG94554.1"/>
    </source>
</evidence>
<gene>
    <name evidence="1" type="ordered locus">Arnit_2906</name>
</gene>
<organism evidence="1 2">
    <name type="scientific">Arcobacter nitrofigilis (strain ATCC 33309 / DSM 7299 / CCUG 15893 / LMG 7604 / NCTC 12251 / CI)</name>
    <name type="common">Campylobacter nitrofigilis</name>
    <dbReference type="NCBI Taxonomy" id="572480"/>
    <lineage>
        <taxon>Bacteria</taxon>
        <taxon>Pseudomonadati</taxon>
        <taxon>Campylobacterota</taxon>
        <taxon>Epsilonproteobacteria</taxon>
        <taxon>Campylobacterales</taxon>
        <taxon>Arcobacteraceae</taxon>
        <taxon>Arcobacter</taxon>
    </lineage>
</organism>
<dbReference type="AlphaFoldDB" id="D5V7D4"/>
<dbReference type="RefSeq" id="WP_013136699.1">
    <property type="nucleotide sequence ID" value="NC_014166.1"/>
</dbReference>
<dbReference type="SUPFAM" id="SSF52540">
    <property type="entry name" value="P-loop containing nucleoside triphosphate hydrolases"/>
    <property type="match status" value="1"/>
</dbReference>
<protein>
    <submittedName>
        <fullName evidence="1">Uncharacterized protein</fullName>
    </submittedName>
</protein>
<reference evidence="1 2" key="1">
    <citation type="journal article" date="2010" name="Stand. Genomic Sci.">
        <title>Complete genome sequence of Arcobacter nitrofigilis type strain (CI).</title>
        <authorList>
            <person name="Pati A."/>
            <person name="Gronow S."/>
            <person name="Lapidus A."/>
            <person name="Copeland A."/>
            <person name="Glavina Del Rio T."/>
            <person name="Nolan M."/>
            <person name="Lucas S."/>
            <person name="Tice H."/>
            <person name="Cheng J.F."/>
            <person name="Han C."/>
            <person name="Chertkov O."/>
            <person name="Bruce D."/>
            <person name="Tapia R."/>
            <person name="Goodwin L."/>
            <person name="Pitluck S."/>
            <person name="Liolios K."/>
            <person name="Ivanova N."/>
            <person name="Mavromatis K."/>
            <person name="Chen A."/>
            <person name="Palaniappan K."/>
            <person name="Land M."/>
            <person name="Hauser L."/>
            <person name="Chang Y.J."/>
            <person name="Jeffries C.D."/>
            <person name="Detter J.C."/>
            <person name="Rohde M."/>
            <person name="Goker M."/>
            <person name="Bristow J."/>
            <person name="Eisen J.A."/>
            <person name="Markowitz V."/>
            <person name="Hugenholtz P."/>
            <person name="Klenk H.P."/>
            <person name="Kyrpides N.C."/>
        </authorList>
    </citation>
    <scope>NUCLEOTIDE SEQUENCE [LARGE SCALE GENOMIC DNA]</scope>
    <source>
        <strain evidence="2">ATCC 33309 / DSM 7299 / CCUG 15893 / LMG 7604 / NCTC 12251 / CI</strain>
    </source>
</reference>
<dbReference type="EMBL" id="CP001999">
    <property type="protein sequence ID" value="ADG94554.1"/>
    <property type="molecule type" value="Genomic_DNA"/>
</dbReference>
<proteinExistence type="predicted"/>
<dbReference type="Proteomes" id="UP000000939">
    <property type="component" value="Chromosome"/>
</dbReference>